<dbReference type="EC" id="1.5.1.54" evidence="11"/>
<gene>
    <name evidence="12" type="ORF">S06H3_04516</name>
</gene>
<keyword evidence="7" id="KW-0560">Oxidoreductase</keyword>
<feature type="non-terminal residue" evidence="12">
    <location>
        <position position="1"/>
    </location>
</feature>
<dbReference type="NCBIfam" id="TIGR00676">
    <property type="entry name" value="fadh2"/>
    <property type="match status" value="1"/>
</dbReference>
<comment type="pathway">
    <text evidence="10">Amino-acid biosynthesis; L-methionine biosynthesis via de novo pathway.</text>
</comment>
<dbReference type="PANTHER" id="PTHR45754:SF3">
    <property type="entry name" value="METHYLENETETRAHYDROFOLATE REDUCTASE (NADPH)"/>
    <property type="match status" value="1"/>
</dbReference>
<evidence type="ECO:0000256" key="5">
    <source>
        <dbReference type="ARBA" id="ARBA00022630"/>
    </source>
</evidence>
<evidence type="ECO:0000256" key="8">
    <source>
        <dbReference type="ARBA" id="ARBA00023027"/>
    </source>
</evidence>
<organism evidence="12">
    <name type="scientific">marine sediment metagenome</name>
    <dbReference type="NCBI Taxonomy" id="412755"/>
    <lineage>
        <taxon>unclassified sequences</taxon>
        <taxon>metagenomes</taxon>
        <taxon>ecological metagenomes</taxon>
    </lineage>
</organism>
<evidence type="ECO:0000256" key="2">
    <source>
        <dbReference type="ARBA" id="ARBA00004777"/>
    </source>
</evidence>
<dbReference type="SUPFAM" id="SSF51730">
    <property type="entry name" value="FAD-linked oxidoreductase"/>
    <property type="match status" value="1"/>
</dbReference>
<dbReference type="PANTHER" id="PTHR45754">
    <property type="entry name" value="METHYLENETETRAHYDROFOLATE REDUCTASE"/>
    <property type="match status" value="1"/>
</dbReference>
<dbReference type="CDD" id="cd00537">
    <property type="entry name" value="MTHFR"/>
    <property type="match status" value="1"/>
</dbReference>
<dbReference type="GO" id="GO:0106312">
    <property type="term" value="F:methylenetetrahydrofolate reductase (NADH) activity"/>
    <property type="evidence" value="ECO:0007669"/>
    <property type="project" value="UniProtKB-EC"/>
</dbReference>
<dbReference type="InterPro" id="IPR004620">
    <property type="entry name" value="MTHF_reductase_bac"/>
</dbReference>
<comment type="caution">
    <text evidence="12">The sequence shown here is derived from an EMBL/GenBank/DDBJ whole genome shotgun (WGS) entry which is preliminary data.</text>
</comment>
<dbReference type="InterPro" id="IPR003171">
    <property type="entry name" value="Mehydrof_redctse-like"/>
</dbReference>
<evidence type="ECO:0000313" key="12">
    <source>
        <dbReference type="EMBL" id="GAH98007.1"/>
    </source>
</evidence>
<keyword evidence="4" id="KW-0028">Amino-acid biosynthesis</keyword>
<dbReference type="InterPro" id="IPR029041">
    <property type="entry name" value="FAD-linked_oxidoreductase-like"/>
</dbReference>
<accession>X1JVA6</accession>
<dbReference type="Gene3D" id="3.20.20.220">
    <property type="match status" value="1"/>
</dbReference>
<dbReference type="GO" id="GO:0005829">
    <property type="term" value="C:cytosol"/>
    <property type="evidence" value="ECO:0007669"/>
    <property type="project" value="InterPro"/>
</dbReference>
<evidence type="ECO:0000256" key="4">
    <source>
        <dbReference type="ARBA" id="ARBA00022605"/>
    </source>
</evidence>
<dbReference type="AlphaFoldDB" id="X1JVA6"/>
<keyword evidence="8" id="KW-0520">NAD</keyword>
<evidence type="ECO:0000256" key="9">
    <source>
        <dbReference type="ARBA" id="ARBA00023167"/>
    </source>
</evidence>
<protein>
    <recommendedName>
        <fullName evidence="11">methylenetetrahydrofolate reductase (NADH)</fullName>
        <ecNumber evidence="11">1.5.1.54</ecNumber>
    </recommendedName>
</protein>
<evidence type="ECO:0000256" key="11">
    <source>
        <dbReference type="ARBA" id="ARBA00034529"/>
    </source>
</evidence>
<dbReference type="UniPathway" id="UPA00193"/>
<dbReference type="GO" id="GO:0009086">
    <property type="term" value="P:methionine biosynthetic process"/>
    <property type="evidence" value="ECO:0007669"/>
    <property type="project" value="UniProtKB-KW"/>
</dbReference>
<dbReference type="Pfam" id="PF02219">
    <property type="entry name" value="MTHFR"/>
    <property type="match status" value="1"/>
</dbReference>
<evidence type="ECO:0000256" key="3">
    <source>
        <dbReference type="ARBA" id="ARBA00006743"/>
    </source>
</evidence>
<evidence type="ECO:0000256" key="10">
    <source>
        <dbReference type="ARBA" id="ARBA00034478"/>
    </source>
</evidence>
<comment type="similarity">
    <text evidence="3">Belongs to the methylenetetrahydrofolate reductase family.</text>
</comment>
<keyword evidence="5" id="KW-0285">Flavoprotein</keyword>
<keyword evidence="9" id="KW-0486">Methionine biosynthesis</keyword>
<comment type="pathway">
    <text evidence="2">One-carbon metabolism; tetrahydrofolate interconversion.</text>
</comment>
<dbReference type="GO" id="GO:0071949">
    <property type="term" value="F:FAD binding"/>
    <property type="evidence" value="ECO:0007669"/>
    <property type="project" value="TreeGrafter"/>
</dbReference>
<comment type="cofactor">
    <cofactor evidence="1">
        <name>FAD</name>
        <dbReference type="ChEBI" id="CHEBI:57692"/>
    </cofactor>
</comment>
<evidence type="ECO:0000256" key="7">
    <source>
        <dbReference type="ARBA" id="ARBA00023002"/>
    </source>
</evidence>
<keyword evidence="6" id="KW-0274">FAD</keyword>
<reference evidence="12" key="1">
    <citation type="journal article" date="2014" name="Front. Microbiol.">
        <title>High frequency of phylogenetically diverse reductive dehalogenase-homologous genes in deep subseafloor sedimentary metagenomes.</title>
        <authorList>
            <person name="Kawai M."/>
            <person name="Futagami T."/>
            <person name="Toyoda A."/>
            <person name="Takaki Y."/>
            <person name="Nishi S."/>
            <person name="Hori S."/>
            <person name="Arai W."/>
            <person name="Tsubouchi T."/>
            <person name="Morono Y."/>
            <person name="Uchiyama I."/>
            <person name="Ito T."/>
            <person name="Fujiyama A."/>
            <person name="Inagaki F."/>
            <person name="Takami H."/>
        </authorList>
    </citation>
    <scope>NUCLEOTIDE SEQUENCE</scope>
    <source>
        <strain evidence="12">Expedition CK06-06</strain>
    </source>
</reference>
<dbReference type="EMBL" id="BARV01001592">
    <property type="protein sequence ID" value="GAH98007.1"/>
    <property type="molecule type" value="Genomic_DNA"/>
</dbReference>
<sequence>FPPKTEKGREKLPETAGTLKELEPDWFAVTYGAGGTTRELTMDIVDELQKRLQIPTMHHFTCVGHSKAELEAIIKKMKEKNICNILALRGDAPEGVEHWEPAPDGLEYCYQLIELIRSYDSFFSIGVAGFPEGHIDCPDKETDSRYLKIKIDTGGEFVITQLFFNNKDYFEYLERVRKIGVTVRIIPGIIPITNYQQLLRFCKTCGATIPQRVHDIFKPLDGDAEATYKAGVQFAVEQCNELLEGGAPGLHFYTLNKVDPTREILNKIKR</sequence>
<proteinExistence type="inferred from homology"/>
<name>X1JVA6_9ZZZZ</name>
<evidence type="ECO:0000256" key="6">
    <source>
        <dbReference type="ARBA" id="ARBA00022827"/>
    </source>
</evidence>
<dbReference type="GO" id="GO:0035999">
    <property type="term" value="P:tetrahydrofolate interconversion"/>
    <property type="evidence" value="ECO:0007669"/>
    <property type="project" value="UniProtKB-UniPathway"/>
</dbReference>
<evidence type="ECO:0000256" key="1">
    <source>
        <dbReference type="ARBA" id="ARBA00001974"/>
    </source>
</evidence>